<dbReference type="STRING" id="1133849.O3I_002910"/>
<accession>K0ENS4</accession>
<evidence type="ECO:0000313" key="1">
    <source>
        <dbReference type="EMBL" id="AFT98544.1"/>
    </source>
</evidence>
<sequence>MGQTAWCPARCGLGIAALRSREYRGRDGVERRNLEMRATAVGPDLARCTAQVTRWSLCARVHPLRRTGLRLPRASSRVPRDELAGRHTGRVMKTHAGALHWHQQPPPDTHPTLPRARFRTPRTFSRPARRLAERHTGRLTKTRAGAIH</sequence>
<dbReference type="Proteomes" id="UP000006304">
    <property type="component" value="Chromosome"/>
</dbReference>
<gene>
    <name evidence="1" type="ORF">O3I_002910</name>
</gene>
<dbReference type="HOGENOM" id="CLU_1756933_0_0_11"/>
<reference evidence="1 2" key="1">
    <citation type="journal article" date="2012" name="J. Bacteriol.">
        <title>Complete genome sequence of Nocardia brasiliensis HUJEG-1.</title>
        <authorList>
            <person name="Vera-Cabrera L."/>
            <person name="Ortiz-Lopez R."/>
            <person name="Elizondo-Gonzalez R."/>
            <person name="Perez-Maya A.A."/>
            <person name="Ocampo-Candiani J."/>
        </authorList>
    </citation>
    <scope>NUCLEOTIDE SEQUENCE [LARGE SCALE GENOMIC DNA]</scope>
    <source>
        <strain evidence="2">ATCC 700358</strain>
    </source>
</reference>
<evidence type="ECO:0000313" key="2">
    <source>
        <dbReference type="Proteomes" id="UP000006304"/>
    </source>
</evidence>
<name>K0ENS4_NOCB7</name>
<keyword evidence="2" id="KW-1185">Reference proteome</keyword>
<protein>
    <submittedName>
        <fullName evidence="1">Single-strand DNA binding protein (Modular protein)</fullName>
    </submittedName>
</protein>
<dbReference type="AlphaFoldDB" id="K0ENS4"/>
<dbReference type="KEGG" id="nbr:O3I_002910"/>
<dbReference type="EMBL" id="CP003876">
    <property type="protein sequence ID" value="AFT98544.1"/>
    <property type="molecule type" value="Genomic_DNA"/>
</dbReference>
<organism evidence="1 2">
    <name type="scientific">Nocardia brasiliensis (strain ATCC 700358 / HUJEG-1)</name>
    <dbReference type="NCBI Taxonomy" id="1133849"/>
    <lineage>
        <taxon>Bacteria</taxon>
        <taxon>Bacillati</taxon>
        <taxon>Actinomycetota</taxon>
        <taxon>Actinomycetes</taxon>
        <taxon>Mycobacteriales</taxon>
        <taxon>Nocardiaceae</taxon>
        <taxon>Nocardia</taxon>
    </lineage>
</organism>
<proteinExistence type="predicted"/>
<dbReference type="eggNOG" id="COG0629">
    <property type="taxonomic scope" value="Bacteria"/>
</dbReference>